<keyword evidence="10" id="KW-0597">Phosphoprotein</keyword>
<evidence type="ECO:0000256" key="21">
    <source>
        <dbReference type="SAM" id="MobiDB-lite"/>
    </source>
</evidence>
<dbReference type="AlphaFoldDB" id="A0A452V385"/>
<evidence type="ECO:0000256" key="12">
    <source>
        <dbReference type="ARBA" id="ARBA00022949"/>
    </source>
</evidence>
<organism evidence="23">
    <name type="scientific">Ursus maritimus</name>
    <name type="common">Polar bear</name>
    <name type="synonym">Thalarctos maritimus</name>
    <dbReference type="NCBI Taxonomy" id="29073"/>
    <lineage>
        <taxon>Eukaryota</taxon>
        <taxon>Metazoa</taxon>
        <taxon>Chordata</taxon>
        <taxon>Craniata</taxon>
        <taxon>Vertebrata</taxon>
        <taxon>Euteleostomi</taxon>
        <taxon>Mammalia</taxon>
        <taxon>Eutheria</taxon>
        <taxon>Laurasiatheria</taxon>
        <taxon>Carnivora</taxon>
        <taxon>Caniformia</taxon>
        <taxon>Ursidae</taxon>
        <taxon>Ursus</taxon>
    </lineage>
</organism>
<keyword evidence="15" id="KW-0206">Cytoskeleton</keyword>
<evidence type="ECO:0000256" key="1">
    <source>
        <dbReference type="ARBA" id="ARBA00004188"/>
    </source>
</evidence>
<dbReference type="GO" id="GO:0005925">
    <property type="term" value="C:focal adhesion"/>
    <property type="evidence" value="ECO:0007669"/>
    <property type="project" value="UniProtKB-SubCell"/>
</dbReference>
<dbReference type="GO" id="GO:0030426">
    <property type="term" value="C:growth cone"/>
    <property type="evidence" value="ECO:0007669"/>
    <property type="project" value="UniProtKB-SubCell"/>
</dbReference>
<comment type="similarity">
    <text evidence="18">Belongs to the myotilin/palladin family.</text>
</comment>
<evidence type="ECO:0000256" key="7">
    <source>
        <dbReference type="ARBA" id="ARBA00004510"/>
    </source>
</evidence>
<feature type="domain" description="Ig-like" evidence="22">
    <location>
        <begin position="905"/>
        <end position="996"/>
    </location>
</feature>
<dbReference type="FunFam" id="2.60.40.10:FF:000399">
    <property type="entry name" value="myopalladin isoform X1"/>
    <property type="match status" value="1"/>
</dbReference>
<dbReference type="InterPro" id="IPR013098">
    <property type="entry name" value="Ig_I-set"/>
</dbReference>
<dbReference type="GO" id="GO:0004672">
    <property type="term" value="F:protein kinase activity"/>
    <property type="evidence" value="ECO:0007669"/>
    <property type="project" value="TreeGrafter"/>
</dbReference>
<evidence type="ECO:0000256" key="13">
    <source>
        <dbReference type="ARBA" id="ARBA00023157"/>
    </source>
</evidence>
<proteinExistence type="inferred from homology"/>
<dbReference type="PANTHER" id="PTHR47633">
    <property type="entry name" value="IMMUNOGLOBULIN"/>
    <property type="match status" value="1"/>
</dbReference>
<keyword evidence="13" id="KW-1015">Disulfide bond</keyword>
<dbReference type="PANTHER" id="PTHR47633:SF10">
    <property type="entry name" value="PALLADIN, CYTOSKELETAL ASSOCIATED PROTEIN"/>
    <property type="match status" value="1"/>
</dbReference>
<evidence type="ECO:0000256" key="14">
    <source>
        <dbReference type="ARBA" id="ARBA00023203"/>
    </source>
</evidence>
<name>A0A452V385_URSMA</name>
<protein>
    <recommendedName>
        <fullName evidence="20">Palladin</fullName>
    </recommendedName>
</protein>
<dbReference type="CDD" id="cd20972">
    <property type="entry name" value="IgI_2_Titin_Z1z2-like"/>
    <property type="match status" value="1"/>
</dbReference>
<dbReference type="Pfam" id="PF07679">
    <property type="entry name" value="I-set"/>
    <property type="match status" value="5"/>
</dbReference>
<keyword evidence="12" id="KW-0965">Cell junction</keyword>
<feature type="domain" description="Ig-like" evidence="22">
    <location>
        <begin position="1003"/>
        <end position="1094"/>
    </location>
</feature>
<evidence type="ECO:0000256" key="3">
    <source>
        <dbReference type="ARBA" id="ARBA00004245"/>
    </source>
</evidence>
<evidence type="ECO:0000256" key="15">
    <source>
        <dbReference type="ARBA" id="ARBA00023212"/>
    </source>
</evidence>
<keyword evidence="9" id="KW-0963">Cytoplasm</keyword>
<feature type="domain" description="Ig-like" evidence="22">
    <location>
        <begin position="441"/>
        <end position="540"/>
    </location>
</feature>
<evidence type="ECO:0000256" key="8">
    <source>
        <dbReference type="ARBA" id="ARBA00004624"/>
    </source>
</evidence>
<evidence type="ECO:0000256" key="2">
    <source>
        <dbReference type="ARBA" id="ARBA00004216"/>
    </source>
</evidence>
<dbReference type="SMART" id="SM00408">
    <property type="entry name" value="IGc2"/>
    <property type="match status" value="5"/>
</dbReference>
<dbReference type="InterPro" id="IPR003599">
    <property type="entry name" value="Ig_sub"/>
</dbReference>
<feature type="compositionally biased region" description="Low complexity" evidence="21">
    <location>
        <begin position="868"/>
        <end position="878"/>
    </location>
</feature>
<dbReference type="GO" id="GO:0030027">
    <property type="term" value="C:lamellipodium"/>
    <property type="evidence" value="ECO:0007669"/>
    <property type="project" value="UniProtKB-SubCell"/>
</dbReference>
<evidence type="ECO:0000256" key="19">
    <source>
        <dbReference type="ARBA" id="ARBA00065150"/>
    </source>
</evidence>
<evidence type="ECO:0000313" key="23">
    <source>
        <dbReference type="Ensembl" id="ENSUMAP00000027958"/>
    </source>
</evidence>
<feature type="domain" description="Ig-like" evidence="22">
    <location>
        <begin position="272"/>
        <end position="361"/>
    </location>
</feature>
<dbReference type="GeneTree" id="ENSGT00940000153441"/>
<evidence type="ECO:0000256" key="11">
    <source>
        <dbReference type="ARBA" id="ARBA00022737"/>
    </source>
</evidence>
<dbReference type="InterPro" id="IPR013783">
    <property type="entry name" value="Ig-like_fold"/>
</dbReference>
<dbReference type="FunFam" id="2.60.40.10:FF:000761">
    <property type="entry name" value="palladin isoform X2"/>
    <property type="match status" value="1"/>
</dbReference>
<keyword evidence="17" id="KW-0393">Immunoglobulin domain</keyword>
<evidence type="ECO:0000256" key="4">
    <source>
        <dbReference type="ARBA" id="ARBA00004246"/>
    </source>
</evidence>
<dbReference type="CDD" id="cd05892">
    <property type="entry name" value="IgI_Myotilin_C"/>
    <property type="match status" value="1"/>
</dbReference>
<evidence type="ECO:0000256" key="18">
    <source>
        <dbReference type="ARBA" id="ARBA00061540"/>
    </source>
</evidence>
<keyword evidence="11" id="KW-0677">Repeat</keyword>
<gene>
    <name evidence="23" type="primary">PALLD</name>
</gene>
<reference evidence="23" key="1">
    <citation type="submission" date="2019-03" db="UniProtKB">
        <authorList>
            <consortium name="Ensembl"/>
        </authorList>
    </citation>
    <scope>IDENTIFICATION</scope>
</reference>
<feature type="region of interest" description="Disordered" evidence="21">
    <location>
        <begin position="69"/>
        <end position="171"/>
    </location>
</feature>
<dbReference type="FunFam" id="2.60.40.10:FF:001108">
    <property type="entry name" value="palladin isoform X2"/>
    <property type="match status" value="1"/>
</dbReference>
<evidence type="ECO:0000256" key="6">
    <source>
        <dbReference type="ARBA" id="ARBA00004489"/>
    </source>
</evidence>
<dbReference type="GO" id="GO:0001726">
    <property type="term" value="C:ruffle"/>
    <property type="evidence" value="ECO:0007669"/>
    <property type="project" value="UniProtKB-SubCell"/>
</dbReference>
<dbReference type="CDD" id="cd05893">
    <property type="entry name" value="IgI_1_Palladin_C"/>
    <property type="match status" value="1"/>
</dbReference>
<evidence type="ECO:0000256" key="16">
    <source>
        <dbReference type="ARBA" id="ARBA00023273"/>
    </source>
</evidence>
<dbReference type="Gene3D" id="2.60.40.10">
    <property type="entry name" value="Immunoglobulins"/>
    <property type="match status" value="5"/>
</dbReference>
<dbReference type="Ensembl" id="ENSUMAT00000033074.1">
    <property type="protein sequence ID" value="ENSUMAP00000027958.1"/>
    <property type="gene ID" value="ENSUMAG00000020285.1"/>
</dbReference>
<sequence length="1126" mass="124274">MSETSSHDSFYDSLSDMQEESKNVDFFPELSAFLSQEEINKSLDLARRAIANSETEDFDSEKEISQIFNTSPLSVCENPSHKETKFGEPASSGRPHDNRPTPVQPLPEQTDHTSSPASKRKPAKSPLLASPSYIRSLRKSEKRGAKTPNTSVKPKPAYQGKTGPQSQLCDKAANFIEELTSIFREAAKPRNRSPNGESSSPDSGYLSPKNQRSVLMSASASQSPTGDQQEMEAEVKLPEVRHCYQADQDKAVPCNNISHPQPQNALHFPSAPRFIQKLRSQEVAEGSRVYLECRVTGNPTPRVRWFCEGKELHNTPDIQIRSEGGDFHTLTIAEAFEDDTGRYTCLATNPSGSDTTSAEVFIEGASSTDSESENLAFKSSLGAMPQAQKKTTSVSLTIGSSSPKTGVTTAVIQPLSVPVQQVHSPTSYLCRPDGTTPACFPPVFTKELQNIAASEGQVVVLECRVRGAPPLQVKWFRQGSEIQDSPDFRILQKKPRSTAEPEEICTLVIAETFPEDAGIFTCSARNDYGSVTSTAQLIVTSANTENCNYDSVGESNNDHFQHFPPPPPILEASSFELASKNPSEIQQVNSPELGLSMAALQMQFSSAERETNGVHPSHGVNGLINGKANSNKSLPTPAVLLSPTKEPPPLLAKPKLGFPKKANRTARIASDEEIQGTKDAVIQDLERKLRFKEDLLTYEERMARRLLGADSATVFNIQEPEEETANQEYKVSSCEQRLISEIEYRLERSPVDESGDDIQYGDVPVENGVAPFFEMKLKHYKIFEGMPVTFTCRVTGNPKPKIYWFKDGKQISPKNDHYTIQRDLDGTCSLHTAASTLDDDGNYTIMAANPQGRISCTGRLMVQAVNQRGRSPRSPSGHPHVRRPRSRSRDSGDENEPIQERFFRPHFLQAPGDLTVQEGKLCRMDCKVSGLPTPDLSWQLDGKPIRPDSAHKMLVRENGVHSLIIEPVTSRDAGIYTCIATNRAGQNSFSLELVVAAKEAHKPPVFIEKLQNTGVADGYPVRLECRVSGVPPPQIFWKKENESLTHSTDRVSMHQDNHGYICLLIQGATKEDAGWYTVSAKNEAGIVSCTARLDVYSECHFLSSLCSYSFNHAKVDIWTANHITFI</sequence>
<dbReference type="GO" id="GO:0002102">
    <property type="term" value="C:podosome"/>
    <property type="evidence" value="ECO:0007669"/>
    <property type="project" value="UniProtKB-SubCell"/>
</dbReference>
<evidence type="ECO:0000256" key="10">
    <source>
        <dbReference type="ARBA" id="ARBA00022553"/>
    </source>
</evidence>
<dbReference type="GO" id="GO:0030036">
    <property type="term" value="P:actin cytoskeleton organization"/>
    <property type="evidence" value="ECO:0007669"/>
    <property type="project" value="InterPro"/>
</dbReference>
<feature type="region of interest" description="Disordered" evidence="21">
    <location>
        <begin position="185"/>
        <end position="233"/>
    </location>
</feature>
<dbReference type="InterPro" id="IPR003598">
    <property type="entry name" value="Ig_sub2"/>
</dbReference>
<feature type="compositionally biased region" description="Polar residues" evidence="21">
    <location>
        <begin position="192"/>
        <end position="228"/>
    </location>
</feature>
<dbReference type="GO" id="GO:0030018">
    <property type="term" value="C:Z disc"/>
    <property type="evidence" value="ECO:0007669"/>
    <property type="project" value="UniProtKB-SubCell"/>
</dbReference>
<dbReference type="OMA" id="QWHHQPQ"/>
<evidence type="ECO:0000259" key="22">
    <source>
        <dbReference type="PROSITE" id="PS50835"/>
    </source>
</evidence>
<evidence type="ECO:0000256" key="9">
    <source>
        <dbReference type="ARBA" id="ARBA00022490"/>
    </source>
</evidence>
<dbReference type="CDD" id="cd20990">
    <property type="entry name" value="IgI_2_Palladin_C"/>
    <property type="match status" value="1"/>
</dbReference>
<feature type="region of interest" description="Disordered" evidence="21">
    <location>
        <begin position="866"/>
        <end position="895"/>
    </location>
</feature>
<dbReference type="PROSITE" id="PS50835">
    <property type="entry name" value="IG_LIKE"/>
    <property type="match status" value="5"/>
</dbReference>
<evidence type="ECO:0000256" key="17">
    <source>
        <dbReference type="ARBA" id="ARBA00023319"/>
    </source>
</evidence>
<keyword evidence="16" id="KW-0966">Cell projection</keyword>
<comment type="subcellular location">
    <subcellularLocation>
        <location evidence="4">Cell junction</location>
        <location evidence="4">Focal adhesion</location>
    </subcellularLocation>
    <subcellularLocation>
        <location evidence="6">Cell projection</location>
        <location evidence="6">Axon</location>
    </subcellularLocation>
    <subcellularLocation>
        <location evidence="8">Cell projection</location>
        <location evidence="8">Growth cone</location>
    </subcellularLocation>
    <subcellularLocation>
        <location evidence="7">Cell projection</location>
        <location evidence="7">Lamellipodium</location>
    </subcellularLocation>
    <subcellularLocation>
        <location evidence="1">Cell projection</location>
        <location evidence="1">Podosome</location>
    </subcellularLocation>
    <subcellularLocation>
        <location evidence="5">Cell projection</location>
        <location evidence="5">Ruffle</location>
    </subcellularLocation>
    <subcellularLocation>
        <location evidence="3">Cytoplasm</location>
        <location evidence="3">Cytoskeleton</location>
    </subcellularLocation>
    <subcellularLocation>
        <location evidence="2">Cytoplasm</location>
        <location evidence="2">Myofibril</location>
        <location evidence="2">Sarcomere</location>
        <location evidence="2">Z line</location>
    </subcellularLocation>
</comment>
<dbReference type="GO" id="GO:0001725">
    <property type="term" value="C:stress fiber"/>
    <property type="evidence" value="ECO:0007669"/>
    <property type="project" value="UniProtKB-ARBA"/>
</dbReference>
<dbReference type="GO" id="GO:0003779">
    <property type="term" value="F:actin binding"/>
    <property type="evidence" value="ECO:0007669"/>
    <property type="project" value="UniProtKB-KW"/>
</dbReference>
<dbReference type="SMART" id="SM00409">
    <property type="entry name" value="IG"/>
    <property type="match status" value="5"/>
</dbReference>
<dbReference type="FunFam" id="2.60.40.10:FF:001560">
    <property type="entry name" value="palladin isoform X1"/>
    <property type="match status" value="1"/>
</dbReference>
<dbReference type="InterPro" id="IPR036179">
    <property type="entry name" value="Ig-like_dom_sf"/>
</dbReference>
<dbReference type="InterPro" id="IPR007110">
    <property type="entry name" value="Ig-like_dom"/>
</dbReference>
<accession>A0A452V385</accession>
<comment type="subunit">
    <text evidence="19">Interacts with EPS8. Interacts with LASP1. Interacts with VASP. Interacts with ACTN. Interacts with SORBS2. Interacts with PFN1. Interacts with LPP. Interacts with SPIN90. Interacts with SRC. Interacts with EZR. Interacts with RAI14.</text>
</comment>
<keyword evidence="14" id="KW-0009">Actin-binding</keyword>
<evidence type="ECO:0000256" key="5">
    <source>
        <dbReference type="ARBA" id="ARBA00004466"/>
    </source>
</evidence>
<dbReference type="InterPro" id="IPR033017">
    <property type="entry name" value="Palladin_C"/>
</dbReference>
<feature type="domain" description="Ig-like" evidence="22">
    <location>
        <begin position="771"/>
        <end position="855"/>
    </location>
</feature>
<dbReference type="GO" id="GO:0016477">
    <property type="term" value="P:cell migration"/>
    <property type="evidence" value="ECO:0007669"/>
    <property type="project" value="InterPro"/>
</dbReference>
<dbReference type="SUPFAM" id="SSF48726">
    <property type="entry name" value="Immunoglobulin"/>
    <property type="match status" value="5"/>
</dbReference>
<evidence type="ECO:0000256" key="20">
    <source>
        <dbReference type="ARBA" id="ARBA00072991"/>
    </source>
</evidence>
<dbReference type="FunFam" id="2.60.40.10:FF:000256">
    <property type="entry name" value="myopalladin isoform X1"/>
    <property type="match status" value="1"/>
</dbReference>